<evidence type="ECO:0000256" key="4">
    <source>
        <dbReference type="ARBA" id="ARBA00023159"/>
    </source>
</evidence>
<evidence type="ECO:0000256" key="6">
    <source>
        <dbReference type="PROSITE-ProRule" id="PRU00023"/>
    </source>
</evidence>
<dbReference type="SMART" id="SM00248">
    <property type="entry name" value="ANK"/>
    <property type="match status" value="3"/>
</dbReference>
<feature type="repeat" description="ANK" evidence="6">
    <location>
        <begin position="481"/>
        <end position="513"/>
    </location>
</feature>
<feature type="region of interest" description="Disordered" evidence="7">
    <location>
        <begin position="27"/>
        <end position="83"/>
    </location>
</feature>
<dbReference type="PROSITE" id="PS50088">
    <property type="entry name" value="ANK_REPEAT"/>
    <property type="match status" value="1"/>
</dbReference>
<dbReference type="InterPro" id="IPR036770">
    <property type="entry name" value="Ankyrin_rpt-contain_sf"/>
</dbReference>
<feature type="domain" description="OCA" evidence="8">
    <location>
        <begin position="85"/>
        <end position="107"/>
    </location>
</feature>
<feature type="region of interest" description="Disordered" evidence="7">
    <location>
        <begin position="163"/>
        <end position="192"/>
    </location>
</feature>
<dbReference type="Proteomes" id="UP001356427">
    <property type="component" value="Unassembled WGS sequence"/>
</dbReference>
<feature type="region of interest" description="Disordered" evidence="7">
    <location>
        <begin position="108"/>
        <end position="143"/>
    </location>
</feature>
<dbReference type="PROSITE" id="PS52003">
    <property type="entry name" value="OCA"/>
    <property type="match status" value="1"/>
</dbReference>
<gene>
    <name evidence="9" type="ORF">J4Q44_G00335420</name>
</gene>
<organism evidence="9 10">
    <name type="scientific">Coregonus suidteri</name>
    <dbReference type="NCBI Taxonomy" id="861788"/>
    <lineage>
        <taxon>Eukaryota</taxon>
        <taxon>Metazoa</taxon>
        <taxon>Chordata</taxon>
        <taxon>Craniata</taxon>
        <taxon>Vertebrata</taxon>
        <taxon>Euteleostomi</taxon>
        <taxon>Actinopterygii</taxon>
        <taxon>Neopterygii</taxon>
        <taxon>Teleostei</taxon>
        <taxon>Protacanthopterygii</taxon>
        <taxon>Salmoniformes</taxon>
        <taxon>Salmonidae</taxon>
        <taxon>Coregoninae</taxon>
        <taxon>Coregonus</taxon>
    </lineage>
</organism>
<name>A0AAN8KUX9_9TELE</name>
<dbReference type="SUPFAM" id="SSF48403">
    <property type="entry name" value="Ankyrin repeat"/>
    <property type="match status" value="1"/>
</dbReference>
<dbReference type="InterPro" id="IPR002110">
    <property type="entry name" value="Ankyrin_rpt"/>
</dbReference>
<dbReference type="GO" id="GO:0003677">
    <property type="term" value="F:DNA binding"/>
    <property type="evidence" value="ECO:0007669"/>
    <property type="project" value="InterPro"/>
</dbReference>
<feature type="compositionally biased region" description="Low complexity" evidence="7">
    <location>
        <begin position="247"/>
        <end position="264"/>
    </location>
</feature>
<dbReference type="GO" id="GO:0070974">
    <property type="term" value="F:POU domain binding"/>
    <property type="evidence" value="ECO:0007669"/>
    <property type="project" value="InterPro"/>
</dbReference>
<evidence type="ECO:0000256" key="5">
    <source>
        <dbReference type="ARBA" id="ARBA00023163"/>
    </source>
</evidence>
<comment type="caution">
    <text evidence="9">The sequence shown here is derived from an EMBL/GenBank/DDBJ whole genome shotgun (WGS) entry which is preliminary data.</text>
</comment>
<evidence type="ECO:0000259" key="8">
    <source>
        <dbReference type="PROSITE" id="PS52003"/>
    </source>
</evidence>
<keyword evidence="3 6" id="KW-0040">ANK repeat</keyword>
<keyword evidence="1" id="KW-0677">Repeat</keyword>
<dbReference type="GO" id="GO:0010468">
    <property type="term" value="P:regulation of gene expression"/>
    <property type="evidence" value="ECO:0007669"/>
    <property type="project" value="TreeGrafter"/>
</dbReference>
<dbReference type="PANTHER" id="PTHR24124">
    <property type="entry name" value="ANKYRIN REPEAT FAMILY A"/>
    <property type="match status" value="1"/>
</dbReference>
<protein>
    <recommendedName>
        <fullName evidence="8">OCA domain-containing protein</fullName>
    </recommendedName>
</protein>
<evidence type="ECO:0000256" key="1">
    <source>
        <dbReference type="ARBA" id="ARBA00022737"/>
    </source>
</evidence>
<feature type="region of interest" description="Disordered" evidence="7">
    <location>
        <begin position="224"/>
        <end position="277"/>
    </location>
</feature>
<feature type="compositionally biased region" description="Polar residues" evidence="7">
    <location>
        <begin position="265"/>
        <end position="277"/>
    </location>
</feature>
<dbReference type="PANTHER" id="PTHR24124:SF8">
    <property type="entry name" value="OCA DOMAIN-CONTAINING PROTEIN"/>
    <property type="match status" value="1"/>
</dbReference>
<dbReference type="PROSITE" id="PS50297">
    <property type="entry name" value="ANK_REP_REGION"/>
    <property type="match status" value="1"/>
</dbReference>
<accession>A0AAN8KUX9</accession>
<keyword evidence="10" id="KW-1185">Reference proteome</keyword>
<keyword evidence="4" id="KW-0010">Activator</keyword>
<keyword evidence="2" id="KW-0805">Transcription regulation</keyword>
<dbReference type="GO" id="GO:0005634">
    <property type="term" value="C:nucleus"/>
    <property type="evidence" value="ECO:0007669"/>
    <property type="project" value="TreeGrafter"/>
</dbReference>
<evidence type="ECO:0000256" key="2">
    <source>
        <dbReference type="ARBA" id="ARBA00023015"/>
    </source>
</evidence>
<sequence length="642" mass="71580">MRGPYKSKENSGSECIHTFEGKRDIGNGLFRSYDSPMPGEPASYSEGPNSPTGGILTSLDDGHENGPSTLDYSLTGPKRSNYDGEKRYLGVRVKMPVRDMLNNIRIAKGMDPKNIQGNSGKALKGEKKRVNRDRRSSKRKQPTKSLEELAIIVEVLEEDLKASKPYSQSNKSESPDYSPEPNEQPWNIPEPLQHSHSMKFSQENKMPQQATNYCMSELNLSRSADKHNTSAPPLNSQRGYINDESDNMMPSPDSYMSYSPSSTSECQVPSPQDSVFASPLSSSYELGQDGGSDCQDSFSPQCQDSFSPQCQDSFSPQCQDSFSPQCQDSFSPQCQDSFSPQCQDSFSPQCQDSFSPQCQGSFSPQCQDSFSPQCHNRFSPQCQNSFSPQCHNSFSPQCQDSFSQHWLSYMGQDWNSVAYFWTQLQREESLLTGVSDTELLATDKNGKTALHRVVGQGKRALGYVIAKRMAALNRLDVKDSEGKTALHLAAQKNQHLMVADLICHGACVNEKDRCGKTCLHLSAENGYVPVLEVLKNMMKEGIYVDVEATDNCGLSVFQCAAVALNVIVRELERTVVPSQMRLHTLRKEQMMETLECLLQMGSYHHTLDNHCGENANEVRSKMESYKFMHGVDSRPSKGNYVT</sequence>
<evidence type="ECO:0000313" key="10">
    <source>
        <dbReference type="Proteomes" id="UP001356427"/>
    </source>
</evidence>
<evidence type="ECO:0000256" key="3">
    <source>
        <dbReference type="ARBA" id="ARBA00023043"/>
    </source>
</evidence>
<feature type="compositionally biased region" description="Polar residues" evidence="7">
    <location>
        <begin position="229"/>
        <end position="239"/>
    </location>
</feature>
<dbReference type="AlphaFoldDB" id="A0AAN8KUX9"/>
<dbReference type="EMBL" id="JAGTTL010000033">
    <property type="protein sequence ID" value="KAK6295829.1"/>
    <property type="molecule type" value="Genomic_DNA"/>
</dbReference>
<evidence type="ECO:0000313" key="9">
    <source>
        <dbReference type="EMBL" id="KAK6295829.1"/>
    </source>
</evidence>
<dbReference type="Pfam" id="PF12796">
    <property type="entry name" value="Ank_2"/>
    <property type="match status" value="1"/>
</dbReference>
<dbReference type="Gene3D" id="1.25.40.20">
    <property type="entry name" value="Ankyrin repeat-containing domain"/>
    <property type="match status" value="1"/>
</dbReference>
<keyword evidence="5" id="KW-0804">Transcription</keyword>
<dbReference type="InterPro" id="IPR047571">
    <property type="entry name" value="OCA"/>
</dbReference>
<reference evidence="9 10" key="1">
    <citation type="submission" date="2021-04" db="EMBL/GenBank/DDBJ databases">
        <authorList>
            <person name="De Guttry C."/>
            <person name="Zahm M."/>
            <person name="Klopp C."/>
            <person name="Cabau C."/>
            <person name="Louis A."/>
            <person name="Berthelot C."/>
            <person name="Parey E."/>
            <person name="Roest Crollius H."/>
            <person name="Montfort J."/>
            <person name="Robinson-Rechavi M."/>
            <person name="Bucao C."/>
            <person name="Bouchez O."/>
            <person name="Gislard M."/>
            <person name="Lluch J."/>
            <person name="Milhes M."/>
            <person name="Lampietro C."/>
            <person name="Lopez Roques C."/>
            <person name="Donnadieu C."/>
            <person name="Braasch I."/>
            <person name="Desvignes T."/>
            <person name="Postlethwait J."/>
            <person name="Bobe J."/>
            <person name="Wedekind C."/>
            <person name="Guiguen Y."/>
        </authorList>
    </citation>
    <scope>NUCLEOTIDE SEQUENCE [LARGE SCALE GENOMIC DNA]</scope>
    <source>
        <strain evidence="9">Cs_M1</strain>
        <tissue evidence="9">Blood</tissue>
    </source>
</reference>
<evidence type="ECO:0000256" key="7">
    <source>
        <dbReference type="SAM" id="MobiDB-lite"/>
    </source>
</evidence>
<feature type="compositionally biased region" description="Basic residues" evidence="7">
    <location>
        <begin position="126"/>
        <end position="142"/>
    </location>
</feature>
<proteinExistence type="predicted"/>